<name>A0ABR3NKT1_9TELE</name>
<reference evidence="4 5" key="1">
    <citation type="submission" date="2023-09" db="EMBL/GenBank/DDBJ databases">
        <authorList>
            <person name="Wang M."/>
        </authorList>
    </citation>
    <scope>NUCLEOTIDE SEQUENCE [LARGE SCALE GENOMIC DNA]</scope>
    <source>
        <strain evidence="4">GT-2023</strain>
        <tissue evidence="4">Liver</tissue>
    </source>
</reference>
<organism evidence="4 5">
    <name type="scientific">Cirrhinus molitorella</name>
    <name type="common">mud carp</name>
    <dbReference type="NCBI Taxonomy" id="172907"/>
    <lineage>
        <taxon>Eukaryota</taxon>
        <taxon>Metazoa</taxon>
        <taxon>Chordata</taxon>
        <taxon>Craniata</taxon>
        <taxon>Vertebrata</taxon>
        <taxon>Euteleostomi</taxon>
        <taxon>Actinopterygii</taxon>
        <taxon>Neopterygii</taxon>
        <taxon>Teleostei</taxon>
        <taxon>Ostariophysi</taxon>
        <taxon>Cypriniformes</taxon>
        <taxon>Cyprinidae</taxon>
        <taxon>Labeoninae</taxon>
        <taxon>Labeonini</taxon>
        <taxon>Cirrhinus</taxon>
    </lineage>
</organism>
<keyword evidence="2" id="KW-0812">Transmembrane</keyword>
<evidence type="ECO:0000256" key="1">
    <source>
        <dbReference type="SAM" id="MobiDB-lite"/>
    </source>
</evidence>
<feature type="transmembrane region" description="Helical" evidence="2">
    <location>
        <begin position="52"/>
        <end position="72"/>
    </location>
</feature>
<evidence type="ECO:0000313" key="5">
    <source>
        <dbReference type="Proteomes" id="UP001558613"/>
    </source>
</evidence>
<dbReference type="Gene3D" id="3.40.50.410">
    <property type="entry name" value="von Willebrand factor, type A domain"/>
    <property type="match status" value="2"/>
</dbReference>
<proteinExistence type="predicted"/>
<dbReference type="InterPro" id="IPR036465">
    <property type="entry name" value="vWFA_dom_sf"/>
</dbReference>
<dbReference type="SUPFAM" id="SSF53300">
    <property type="entry name" value="vWA-like"/>
    <property type="match status" value="3"/>
</dbReference>
<protein>
    <recommendedName>
        <fullName evidence="3">VWFA domain-containing protein</fullName>
    </recommendedName>
</protein>
<dbReference type="CDD" id="cd00198">
    <property type="entry name" value="vWFA"/>
    <property type="match status" value="1"/>
</dbReference>
<dbReference type="PROSITE" id="PS50234">
    <property type="entry name" value="VWFA"/>
    <property type="match status" value="1"/>
</dbReference>
<dbReference type="SMART" id="SM00327">
    <property type="entry name" value="VWA"/>
    <property type="match status" value="1"/>
</dbReference>
<dbReference type="InterPro" id="IPR002035">
    <property type="entry name" value="VWF_A"/>
</dbReference>
<feature type="region of interest" description="Disordered" evidence="1">
    <location>
        <begin position="871"/>
        <end position="901"/>
    </location>
</feature>
<dbReference type="Pfam" id="PF18800">
    <property type="entry name" value="Atthog"/>
    <property type="match status" value="1"/>
</dbReference>
<dbReference type="PANTHER" id="PTHR46478">
    <property type="entry name" value="VON WILLEBRAND FACTOR A DOMAIN-CONTAINING PROTEIN 3A"/>
    <property type="match status" value="1"/>
</dbReference>
<keyword evidence="5" id="KW-1185">Reference proteome</keyword>
<dbReference type="Proteomes" id="UP001558613">
    <property type="component" value="Unassembled WGS sequence"/>
</dbReference>
<feature type="domain" description="VWFA" evidence="3">
    <location>
        <begin position="1103"/>
        <end position="1299"/>
    </location>
</feature>
<feature type="transmembrane region" description="Helical" evidence="2">
    <location>
        <begin position="84"/>
        <end position="106"/>
    </location>
</feature>
<comment type="caution">
    <text evidence="4">The sequence shown here is derived from an EMBL/GenBank/DDBJ whole genome shotgun (WGS) entry which is preliminary data.</text>
</comment>
<evidence type="ECO:0000259" key="3">
    <source>
        <dbReference type="PROSITE" id="PS50234"/>
    </source>
</evidence>
<dbReference type="PANTHER" id="PTHR46478:SF1">
    <property type="entry name" value="VON WILLEBRAND FACTOR A DOMAIN-CONTAINING PROTEIN 3A"/>
    <property type="match status" value="1"/>
</dbReference>
<keyword evidence="2" id="KW-0472">Membrane</keyword>
<evidence type="ECO:0000313" key="4">
    <source>
        <dbReference type="EMBL" id="KAL1277539.1"/>
    </source>
</evidence>
<feature type="non-terminal residue" evidence="4">
    <location>
        <position position="1"/>
    </location>
</feature>
<accession>A0ABR3NKT1</accession>
<dbReference type="Pfam" id="PF13768">
    <property type="entry name" value="VWA_3"/>
    <property type="match status" value="3"/>
</dbReference>
<evidence type="ECO:0000256" key="2">
    <source>
        <dbReference type="SAM" id="Phobius"/>
    </source>
</evidence>
<feature type="region of interest" description="Disordered" evidence="1">
    <location>
        <begin position="933"/>
        <end position="956"/>
    </location>
</feature>
<sequence length="1322" mass="147876">FFLWVEYVTQTSLMFLISGALTVGLVRQCQTIHGRDRTCIPPRLPPEWVTTLFFIIMGIISLTVTCGLLVASHWRREATKYARWIAFTGMILFCMAALIFPIGFYINEWDSCLREKSAFLAEGTFPAGPAGVFKSETERIGTHREGPTTGGGGIYAHRQPAAPRGSCQEKSISIWSRRQDLSSGEIIQFQPYVSIHLWLENRPYESGFLSDRPSMEIPPVFRENKRMDHSDVYESSEHWLESSGLKSCGLSLSHLLSLCTIAPISERGDGMSKQMHISSESLADFEEQIYTAIEMYHDQIKWLSQGNRKVFGMVTGSRIGVLVDTSDLNCSTERLPDLQRELLTLIDEQLRFKKQLHLLSYGSEVSSLWDKPQDTCPLRLQQCCAWVMQLQAGGGCDLLQALQRALTHSELDTLLIILGSRPDQAVDVICECLTQNQMASVHAVAYNCSSPATVETVKQMAAASGGRYHLFSASLGVVDSSTDVDLLWAEIKAARNVLTQIQNMRQGRLGDTAVTVESEIPTGLDSLTLSDFSPVSSALSAPLCIQPTGPLPTTSSEWLKTHGLKAQKLDLYQLLARNAYSPQETFVPILGKTVSSTVHERVMVQFEWHDGTIKNLHVDLLSLQKYQKRLMSAVHLIERRVQWLNRASSRQIWGTVCEQRVQVLLDMSGMNAHYQLHLQHALRILLQEQLANKHSFNVIIFGSDVKSWQEKMVPSTHENLQAVWQWIQAVECVGGRNTLDALRCALEEEAQEESPLTRGVYLLTTGMPDQHMVSVTAYVSERCSATNLSLHVCLFTGEEDTARCPPPRYATRTETARALSGLAHAGNGRFLWMTETGIVESDDISALIGEMEKAVNYFQKCSELVDSLIQKGSDRGSGETSTPSIKPQAWARKAKLPSPRPTTLSLARLESKQKSRLAQNSLAWRPNSSKADIPAVHSADISTPARPSRSADQRRTNVSQSVFFMEDGNLGVVFKKYPKPKSVRKSISTIKLPKHEDICSTKQWLKRYGIKNLKLDLHKLISGPECCHHNILVPSVQKRVSAKYCAIFPSVQINGTVKHLHLTPGELKQYLNQTEKLMQRYNQRLEWLLTGSRRMFGSVLEKTVCVLLDVSGSMAPSLPELQKELTLLIWDQLHANSVRFNMVAFSGEVRMWQPTLVQPTEELCVEAVQWLNQLSTHGASSTLQALQMGCGFGDAVGLYLITDGRSDSSHSLILIEIDTLKKEKDFTVHTIAVNCHDRAGSEFLKSLAHKTGGRFHQAPENTDTALIRKLLSDPCSADPVLPKFEGDDLRKLSEEIEKLRLFQKQANAFRETILESRNQEGM</sequence>
<gene>
    <name evidence="4" type="ORF">QQF64_024212</name>
</gene>
<dbReference type="InterPro" id="IPR037663">
    <property type="entry name" value="Mosmo"/>
</dbReference>
<dbReference type="EMBL" id="JAYMGO010000003">
    <property type="protein sequence ID" value="KAL1277539.1"/>
    <property type="molecule type" value="Genomic_DNA"/>
</dbReference>
<keyword evidence="2" id="KW-1133">Transmembrane helix</keyword>